<dbReference type="EMBL" id="PJEX01000357">
    <property type="protein sequence ID" value="TKW50833.1"/>
    <property type="molecule type" value="Genomic_DNA"/>
</dbReference>
<name>A0A4U6X727_9PEZI</name>
<evidence type="ECO:0000256" key="1">
    <source>
        <dbReference type="SAM" id="Phobius"/>
    </source>
</evidence>
<evidence type="ECO:0000313" key="3">
    <source>
        <dbReference type="Proteomes" id="UP000310108"/>
    </source>
</evidence>
<proteinExistence type="predicted"/>
<dbReference type="GO" id="GO:0005886">
    <property type="term" value="C:plasma membrane"/>
    <property type="evidence" value="ECO:0007669"/>
    <property type="project" value="TreeGrafter"/>
</dbReference>
<keyword evidence="1" id="KW-0472">Membrane</keyword>
<reference evidence="2 3" key="1">
    <citation type="journal article" date="2019" name="PLoS ONE">
        <title>Comparative genome analysis indicates high evolutionary potential of pathogenicity genes in Colletotrichum tanaceti.</title>
        <authorList>
            <person name="Lelwala R.V."/>
            <person name="Korhonen P.K."/>
            <person name="Young N.D."/>
            <person name="Scott J.B."/>
            <person name="Ades P.A."/>
            <person name="Gasser R.B."/>
            <person name="Taylor P.W.J."/>
        </authorList>
    </citation>
    <scope>NUCLEOTIDE SEQUENCE [LARGE SCALE GENOMIC DNA]</scope>
    <source>
        <strain evidence="2">BRIP57314</strain>
    </source>
</reference>
<dbReference type="STRING" id="1306861.A0A4U6X727"/>
<dbReference type="AlphaFoldDB" id="A0A4U6X727"/>
<feature type="transmembrane region" description="Helical" evidence="1">
    <location>
        <begin position="106"/>
        <end position="126"/>
    </location>
</feature>
<sequence length="186" mass="20805">MLTSKTGIHIIGSHFVVSSRRCSLHTCRRYKVQVGLCSIAKKRLIPTRCPEFRTAYIYTFVILILCCWLTLKALMSENVGSIGGLYDLVIAAGEQHVVDGKYEGSLLIMTSQQGIFFAIILVVFNVRSVAMDTGYFLKALAASPHAVVTALSEVFRTSVYHSVSVPLMEWLRWVLKPCMCSQHNQE</sequence>
<dbReference type="Proteomes" id="UP000310108">
    <property type="component" value="Unassembled WGS sequence"/>
</dbReference>
<keyword evidence="3" id="KW-1185">Reference proteome</keyword>
<organism evidence="2 3">
    <name type="scientific">Colletotrichum tanaceti</name>
    <dbReference type="NCBI Taxonomy" id="1306861"/>
    <lineage>
        <taxon>Eukaryota</taxon>
        <taxon>Fungi</taxon>
        <taxon>Dikarya</taxon>
        <taxon>Ascomycota</taxon>
        <taxon>Pezizomycotina</taxon>
        <taxon>Sordariomycetes</taxon>
        <taxon>Hypocreomycetidae</taxon>
        <taxon>Glomerellales</taxon>
        <taxon>Glomerellaceae</taxon>
        <taxon>Colletotrichum</taxon>
        <taxon>Colletotrichum destructivum species complex</taxon>
    </lineage>
</organism>
<dbReference type="PANTHER" id="PTHR46154:SF1">
    <property type="entry name" value="ACTIVE TRANSPORTER, PUTATIVE (AFU_ORTHOLOGUE AFUA_1G17570)-RELATED"/>
    <property type="match status" value="1"/>
</dbReference>
<gene>
    <name evidence="2" type="primary">dur3-1</name>
    <name evidence="2" type="ORF">CTA1_12908</name>
</gene>
<comment type="caution">
    <text evidence="2">The sequence shown here is derived from an EMBL/GenBank/DDBJ whole genome shotgun (WGS) entry which is preliminary data.</text>
</comment>
<keyword evidence="1" id="KW-0812">Transmembrane</keyword>
<dbReference type="GO" id="GO:0015204">
    <property type="term" value="F:urea transmembrane transporter activity"/>
    <property type="evidence" value="ECO:0007669"/>
    <property type="project" value="InterPro"/>
</dbReference>
<keyword evidence="1" id="KW-1133">Transmembrane helix</keyword>
<dbReference type="InterPro" id="IPR031155">
    <property type="entry name" value="DUR"/>
</dbReference>
<accession>A0A4U6X727</accession>
<evidence type="ECO:0000313" key="2">
    <source>
        <dbReference type="EMBL" id="TKW50833.1"/>
    </source>
</evidence>
<feature type="transmembrane region" description="Helical" evidence="1">
    <location>
        <begin position="55"/>
        <end position="75"/>
    </location>
</feature>
<dbReference type="PANTHER" id="PTHR46154">
    <property type="match status" value="1"/>
</dbReference>
<protein>
    <submittedName>
        <fullName evidence="2">Putative urea active transporter 1</fullName>
    </submittedName>
</protein>